<evidence type="ECO:0000313" key="3">
    <source>
        <dbReference type="Proteomes" id="UP000298327"/>
    </source>
</evidence>
<feature type="compositionally biased region" description="Basic and acidic residues" evidence="1">
    <location>
        <begin position="49"/>
        <end position="75"/>
    </location>
</feature>
<sequence>MTTSQAPAGKSPSVPLALFQNHDGEINSDQAADKSKFGFGSFTPIAKRSHVDDEHPDDQTEDIRTEKHPGRKSIDKGTANAAAMAKQIGIRRLVPVGGSASRPSLMEVNAATSPDLPTFPTIKMTIEEAEKAAALCRNMADDYGVLARAMRAAENAKAK</sequence>
<evidence type="ECO:0000256" key="1">
    <source>
        <dbReference type="SAM" id="MobiDB-lite"/>
    </source>
</evidence>
<accession>A0A4Y9Y727</accession>
<organism evidence="2 3">
    <name type="scientific">Dentipellis fragilis</name>
    <dbReference type="NCBI Taxonomy" id="205917"/>
    <lineage>
        <taxon>Eukaryota</taxon>
        <taxon>Fungi</taxon>
        <taxon>Dikarya</taxon>
        <taxon>Basidiomycota</taxon>
        <taxon>Agaricomycotina</taxon>
        <taxon>Agaricomycetes</taxon>
        <taxon>Russulales</taxon>
        <taxon>Hericiaceae</taxon>
        <taxon>Dentipellis</taxon>
    </lineage>
</organism>
<evidence type="ECO:0000313" key="2">
    <source>
        <dbReference type="EMBL" id="TFY57241.1"/>
    </source>
</evidence>
<gene>
    <name evidence="2" type="ORF">EVG20_g8623</name>
</gene>
<dbReference type="AlphaFoldDB" id="A0A4Y9Y727"/>
<protein>
    <submittedName>
        <fullName evidence="2">Uncharacterized protein</fullName>
    </submittedName>
</protein>
<proteinExistence type="predicted"/>
<feature type="region of interest" description="Disordered" evidence="1">
    <location>
        <begin position="22"/>
        <end position="80"/>
    </location>
</feature>
<keyword evidence="3" id="KW-1185">Reference proteome</keyword>
<dbReference type="Proteomes" id="UP000298327">
    <property type="component" value="Unassembled WGS sequence"/>
</dbReference>
<reference evidence="2 3" key="1">
    <citation type="submission" date="2019-02" db="EMBL/GenBank/DDBJ databases">
        <title>Genome sequencing of the rare red list fungi Dentipellis fragilis.</title>
        <authorList>
            <person name="Buettner E."/>
            <person name="Kellner H."/>
        </authorList>
    </citation>
    <scope>NUCLEOTIDE SEQUENCE [LARGE SCALE GENOMIC DNA]</scope>
    <source>
        <strain evidence="2 3">DSM 105465</strain>
    </source>
</reference>
<dbReference type="EMBL" id="SEOQ01000765">
    <property type="protein sequence ID" value="TFY57241.1"/>
    <property type="molecule type" value="Genomic_DNA"/>
</dbReference>
<comment type="caution">
    <text evidence="2">The sequence shown here is derived from an EMBL/GenBank/DDBJ whole genome shotgun (WGS) entry which is preliminary data.</text>
</comment>
<name>A0A4Y9Y727_9AGAM</name>